<protein>
    <submittedName>
        <fullName evidence="9">Major facilitator superfamily domain-containing protein</fullName>
    </submittedName>
</protein>
<keyword evidence="6 8" id="KW-0472">Membrane</keyword>
<dbReference type="AlphaFoldDB" id="A0AAD4KG15"/>
<keyword evidence="10" id="KW-1185">Reference proteome</keyword>
<feature type="compositionally biased region" description="Acidic residues" evidence="7">
    <location>
        <begin position="319"/>
        <end position="330"/>
    </location>
</feature>
<feature type="transmembrane region" description="Helical" evidence="8">
    <location>
        <begin position="239"/>
        <end position="264"/>
    </location>
</feature>
<dbReference type="PANTHER" id="PTHR23502:SF186">
    <property type="entry name" value="MAJOR FACILITATOR SUPERFAMILY (MFS) PROFILE DOMAIN-CONTAINING PROTEIN"/>
    <property type="match status" value="1"/>
</dbReference>
<evidence type="ECO:0000256" key="6">
    <source>
        <dbReference type="ARBA" id="ARBA00023136"/>
    </source>
</evidence>
<evidence type="ECO:0000256" key="8">
    <source>
        <dbReference type="SAM" id="Phobius"/>
    </source>
</evidence>
<feature type="transmembrane region" description="Helical" evidence="8">
    <location>
        <begin position="93"/>
        <end position="119"/>
    </location>
</feature>
<dbReference type="GeneID" id="70247635"/>
<dbReference type="SUPFAM" id="SSF103473">
    <property type="entry name" value="MFS general substrate transporter"/>
    <property type="match status" value="1"/>
</dbReference>
<feature type="transmembrane region" description="Helical" evidence="8">
    <location>
        <begin position="270"/>
        <end position="296"/>
    </location>
</feature>
<dbReference type="InterPro" id="IPR036259">
    <property type="entry name" value="MFS_trans_sf"/>
</dbReference>
<gene>
    <name evidence="9" type="ORF">BGW36DRAFT_389406</name>
</gene>
<comment type="subcellular location">
    <subcellularLocation>
        <location evidence="1">Cell membrane</location>
        <topology evidence="1">Multi-pass membrane protein</topology>
    </subcellularLocation>
</comment>
<evidence type="ECO:0000256" key="1">
    <source>
        <dbReference type="ARBA" id="ARBA00004651"/>
    </source>
</evidence>
<proteinExistence type="predicted"/>
<organism evidence="9 10">
    <name type="scientific">Talaromyces proteolyticus</name>
    <dbReference type="NCBI Taxonomy" id="1131652"/>
    <lineage>
        <taxon>Eukaryota</taxon>
        <taxon>Fungi</taxon>
        <taxon>Dikarya</taxon>
        <taxon>Ascomycota</taxon>
        <taxon>Pezizomycotina</taxon>
        <taxon>Eurotiomycetes</taxon>
        <taxon>Eurotiomycetidae</taxon>
        <taxon>Eurotiales</taxon>
        <taxon>Trichocomaceae</taxon>
        <taxon>Talaromyces</taxon>
        <taxon>Talaromyces sect. Bacilispori</taxon>
    </lineage>
</organism>
<evidence type="ECO:0000313" key="9">
    <source>
        <dbReference type="EMBL" id="KAH8690836.1"/>
    </source>
</evidence>
<reference evidence="9" key="1">
    <citation type="submission" date="2021-12" db="EMBL/GenBank/DDBJ databases">
        <title>Convergent genome expansion in fungi linked to evolution of root-endophyte symbiosis.</title>
        <authorList>
            <consortium name="DOE Joint Genome Institute"/>
            <person name="Ke Y.-H."/>
            <person name="Bonito G."/>
            <person name="Liao H.-L."/>
            <person name="Looney B."/>
            <person name="Rojas-Flechas A."/>
            <person name="Nash J."/>
            <person name="Hameed K."/>
            <person name="Schadt C."/>
            <person name="Martin F."/>
            <person name="Crous P.W."/>
            <person name="Miettinen O."/>
            <person name="Magnuson J.K."/>
            <person name="Labbe J."/>
            <person name="Jacobson D."/>
            <person name="Doktycz M.J."/>
            <person name="Veneault-Fourrey C."/>
            <person name="Kuo A."/>
            <person name="Mondo S."/>
            <person name="Calhoun S."/>
            <person name="Riley R."/>
            <person name="Ohm R."/>
            <person name="LaButti K."/>
            <person name="Andreopoulos B."/>
            <person name="Pangilinan J."/>
            <person name="Nolan M."/>
            <person name="Tritt A."/>
            <person name="Clum A."/>
            <person name="Lipzen A."/>
            <person name="Daum C."/>
            <person name="Barry K."/>
            <person name="Grigoriev I.V."/>
            <person name="Vilgalys R."/>
        </authorList>
    </citation>
    <scope>NUCLEOTIDE SEQUENCE</scope>
    <source>
        <strain evidence="9">PMI_201</strain>
    </source>
</reference>
<feature type="transmembrane region" description="Helical" evidence="8">
    <location>
        <begin position="207"/>
        <end position="232"/>
    </location>
</feature>
<dbReference type="Pfam" id="PF07690">
    <property type="entry name" value="MFS_1"/>
    <property type="match status" value="1"/>
</dbReference>
<keyword evidence="4 8" id="KW-0812">Transmembrane</keyword>
<dbReference type="Proteomes" id="UP001201262">
    <property type="component" value="Unassembled WGS sequence"/>
</dbReference>
<evidence type="ECO:0000256" key="7">
    <source>
        <dbReference type="SAM" id="MobiDB-lite"/>
    </source>
</evidence>
<comment type="caution">
    <text evidence="9">The sequence shown here is derived from an EMBL/GenBank/DDBJ whole genome shotgun (WGS) entry which is preliminary data.</text>
</comment>
<keyword evidence="5 8" id="KW-1133">Transmembrane helix</keyword>
<dbReference type="PANTHER" id="PTHR23502">
    <property type="entry name" value="MAJOR FACILITATOR SUPERFAMILY"/>
    <property type="match status" value="1"/>
</dbReference>
<evidence type="ECO:0000256" key="2">
    <source>
        <dbReference type="ARBA" id="ARBA00022448"/>
    </source>
</evidence>
<sequence>MVWVGPALGPVIAGFLEVDKDWRWIFYVILWLGGGSAILMLTIPETYAPTILYIKAKRIRKARIPGYENIKAAVEEGDRTLVGIYKVALTRPWIILFDPISFLCAIYMAVVYTLLYMLFSIYPIVFQERRGWNAGVGELPLLGTVVGAWFGGLVVMVDTRIRQKKIERGEIKMEDATPEDRLPLAMIGGITFAASMFWFAWSAEYIHVHWTVPTIAGGVLSASMLLIFVSYLNYLVDVYMMYAASAIAANTIARSACGAAAPLFTNQMFTALGVGGGGSLIGGVAAALAVSPFLFYKYGKQIRIRSKFAPTQEKREQQIVDEEDGPQGKD</sequence>
<dbReference type="GO" id="GO:0005886">
    <property type="term" value="C:plasma membrane"/>
    <property type="evidence" value="ECO:0007669"/>
    <property type="project" value="UniProtKB-SubCell"/>
</dbReference>
<evidence type="ECO:0000256" key="4">
    <source>
        <dbReference type="ARBA" id="ARBA00022692"/>
    </source>
</evidence>
<dbReference type="EMBL" id="JAJTJA010000013">
    <property type="protein sequence ID" value="KAH8690836.1"/>
    <property type="molecule type" value="Genomic_DNA"/>
</dbReference>
<keyword evidence="3" id="KW-1003">Cell membrane</keyword>
<feature type="transmembrane region" description="Helical" evidence="8">
    <location>
        <begin position="139"/>
        <end position="161"/>
    </location>
</feature>
<feature type="transmembrane region" description="Helical" evidence="8">
    <location>
        <begin position="182"/>
        <end position="201"/>
    </location>
</feature>
<keyword evidence="2" id="KW-0813">Transport</keyword>
<feature type="transmembrane region" description="Helical" evidence="8">
    <location>
        <begin position="24"/>
        <end position="54"/>
    </location>
</feature>
<evidence type="ECO:0000256" key="3">
    <source>
        <dbReference type="ARBA" id="ARBA00022475"/>
    </source>
</evidence>
<evidence type="ECO:0000313" key="10">
    <source>
        <dbReference type="Proteomes" id="UP001201262"/>
    </source>
</evidence>
<accession>A0AAD4KG15</accession>
<dbReference type="InterPro" id="IPR011701">
    <property type="entry name" value="MFS"/>
</dbReference>
<feature type="region of interest" description="Disordered" evidence="7">
    <location>
        <begin position="311"/>
        <end position="330"/>
    </location>
</feature>
<name>A0AAD4KG15_9EURO</name>
<dbReference type="Gene3D" id="1.20.1250.20">
    <property type="entry name" value="MFS general substrate transporter like domains"/>
    <property type="match status" value="1"/>
</dbReference>
<dbReference type="RefSeq" id="XP_046067032.1">
    <property type="nucleotide sequence ID" value="XM_046217348.1"/>
</dbReference>
<evidence type="ECO:0000256" key="5">
    <source>
        <dbReference type="ARBA" id="ARBA00022989"/>
    </source>
</evidence>
<dbReference type="GO" id="GO:0022857">
    <property type="term" value="F:transmembrane transporter activity"/>
    <property type="evidence" value="ECO:0007669"/>
    <property type="project" value="InterPro"/>
</dbReference>